<evidence type="ECO:0000313" key="6">
    <source>
        <dbReference type="Proteomes" id="UP001595075"/>
    </source>
</evidence>
<evidence type="ECO:0000256" key="3">
    <source>
        <dbReference type="PROSITE-ProRule" id="PRU00023"/>
    </source>
</evidence>
<dbReference type="SMART" id="SM00248">
    <property type="entry name" value="ANK"/>
    <property type="match status" value="9"/>
</dbReference>
<dbReference type="InterPro" id="IPR036770">
    <property type="entry name" value="Ankyrin_rpt-contain_sf"/>
</dbReference>
<evidence type="ECO:0000313" key="5">
    <source>
        <dbReference type="EMBL" id="KAL2074939.1"/>
    </source>
</evidence>
<keyword evidence="6" id="KW-1185">Reference proteome</keyword>
<dbReference type="PANTHER" id="PTHR24123:SF33">
    <property type="entry name" value="PROTEIN HOS4"/>
    <property type="match status" value="1"/>
</dbReference>
<dbReference type="Gene3D" id="1.25.40.20">
    <property type="entry name" value="Ankyrin repeat-containing domain"/>
    <property type="match status" value="4"/>
</dbReference>
<evidence type="ECO:0000256" key="2">
    <source>
        <dbReference type="ARBA" id="ARBA00023043"/>
    </source>
</evidence>
<dbReference type="Pfam" id="PF12796">
    <property type="entry name" value="Ank_2"/>
    <property type="match status" value="2"/>
</dbReference>
<feature type="repeat" description="ANK" evidence="3">
    <location>
        <begin position="1594"/>
        <end position="1626"/>
    </location>
</feature>
<sequence>MVTMEIPSRSPGSMEIPILPTKSVEEFIPYLTSNPDQPMTTLLEPFKKFENELRKVYAQQPEHELVRGGKDVNLVPIFAGHEQALKIRARSLETESDDVKSKYIMPLNDQDRKPNGSPAVVSSFKDFQKNFNLFSESSLADLDWNNVVAAGSAVTTALLPVPEKWAGSKRSLREYYHEHLAPASDVDLFIYGLNEEEGLEKIRQIEKNIKDSILHETTTIRTKNAITIASQYPTRHVQIVLRLYDSVSQIITGFDVDCSCAAYTGTQVYASPRAIAAFVTQCNTIDLTRRSPSYENRLSKYSHRGFEVHWELLNRDKVDPTVFERSFGRTQGLARLLVLEKLPKTVDREAYMDQRRAERGRPALHRHFNYRMGGNIKDAEEDDVAEWVTQEEVSSYHTMTVPYGPKYNASRINRLLYAKDLLLNAEWNQPKEREVYLHRHPCFFGTAEEVLHDCCGYCPVPKTDEELEVAEEESKTYISGSLKFLMDDPGRQEIGSFNPITDDEWTTMAYVGDTARLCQAIVDGDLEHVQDWCAQEGVDVNRRDYTGRTPLHLATMASTPEIVQCLIDNGARLIARLVDGRTALHIAAARGNVEMVNALMQRSEANEEEEEEKAEARREARKAQAISSRLTDDDGRTDEGLSDNESEASQITLDSEEGSDSMTMGSFVKITEDKGNSEDDMPEDDSEEPDILDVDIIAWDYGLSPLHLAILNGHAEIIELLVSEYGADVLVPVKLVLPGTSNARGAIMSILLALSLPAEKGKEIVKLLLKLGATSAQADMNHYSVFHYIVKEGRDDILDILLTQDNPRALSVIDNAGQIYTHQLGHSPLTTAIDQENPEMVRKLLALGAKPEVDFDSWVKTYLARNTYARSQSPEQTRQQYRNSVTQPIIAAAIKSLGQTVQDLLAHGADPKILEKQSYSIVASPQRATYQVAESLLDIVQKKLKTLREWKPVEIAKKPEKLRNESTYTQGLKGYSYWCAQKNFLAKKKENEKAWDDWKKISEAEKEPGMDEKQTAIQKLIAELEDTEKSLIDAGCKTFVEMYPDIPKRQENSSYPYNSRFNSHPAKIEPYETSLHFVVPELNDAKKAGYIRLFEAAWGNDLDTVKAMTLAPWQWKEGSPLESPLKIAIMDGGGFSPFSIAVLRGHYDLAKKIVEICMAQFFKDDGLSSRRRWTMRSGDSEDGYDSDESYDSDQDLPIYAELVNDKFTVDNLGEVSNIVKSNVLPLEMIEWQCMPQRFLDNPEQDLSARSTILEHAVCSDNMELLRFIIELGAEQKALSAEEDDDQTSYTISQSVFFAAIKKGRTNMLAEMIKATGVGIPLNALVAKNGLEIKTKPRFYQGLSVGGKKRADWAQAPGGGEIQAVEERVPPLLQAAHFASIDSVEWFMSDAPLRRYNEFAEANKHDKRIKTLAESGKGFEKTISSWLNAKSELVLHCAILYNPTKDSEKRRCLTLIKHLLSVAPESIGQKSAEGLAPLHLAVLTHQPEIVSMLLSAGANQRQRDTAGRNVVHHMLGSKNGFRVHTNVEHLREMISLFDKVAVAEMLLERCTEKPGALTPLAYYFVKNSGQYRKPDIVAILSEYSNGEDLAMINGEGDLPLHVAIKQGMSQVTSFLLSLKPSLLYRENATGRTPLEMSRDMFIASQVGNPMSIGNSITYYYPGSTDHDFITNKSPSEFIVKEAEPEDSKKRTWEICAGVDAEMRETGDEDKRKRRLVSLFEANEVAKRVTNLKRGYGGGQVVVNGGLIDGEGKTDVVSEWMVGS</sequence>
<dbReference type="PROSITE" id="PS50297">
    <property type="entry name" value="ANK_REP_REGION"/>
    <property type="match status" value="4"/>
</dbReference>
<dbReference type="PROSITE" id="PS50088">
    <property type="entry name" value="ANK_REPEAT"/>
    <property type="match status" value="5"/>
</dbReference>
<dbReference type="InterPro" id="IPR002110">
    <property type="entry name" value="Ankyrin_rpt"/>
</dbReference>
<evidence type="ECO:0008006" key="7">
    <source>
        <dbReference type="Google" id="ProtNLM"/>
    </source>
</evidence>
<dbReference type="Pfam" id="PF00023">
    <property type="entry name" value="Ank"/>
    <property type="match status" value="2"/>
</dbReference>
<dbReference type="PRINTS" id="PR01415">
    <property type="entry name" value="ANKYRIN"/>
</dbReference>
<proteinExistence type="predicted"/>
<comment type="caution">
    <text evidence="5">The sequence shown here is derived from an EMBL/GenBank/DDBJ whole genome shotgun (WGS) entry which is preliminary data.</text>
</comment>
<dbReference type="EMBL" id="JAZHXI010000002">
    <property type="protein sequence ID" value="KAL2074939.1"/>
    <property type="molecule type" value="Genomic_DNA"/>
</dbReference>
<reference evidence="5 6" key="1">
    <citation type="journal article" date="2024" name="Commun. Biol.">
        <title>Comparative genomic analysis of thermophilic fungi reveals convergent evolutionary adaptations and gene losses.</title>
        <authorList>
            <person name="Steindorff A.S."/>
            <person name="Aguilar-Pontes M.V."/>
            <person name="Robinson A.J."/>
            <person name="Andreopoulos B."/>
            <person name="LaButti K."/>
            <person name="Kuo A."/>
            <person name="Mondo S."/>
            <person name="Riley R."/>
            <person name="Otillar R."/>
            <person name="Haridas S."/>
            <person name="Lipzen A."/>
            <person name="Grimwood J."/>
            <person name="Schmutz J."/>
            <person name="Clum A."/>
            <person name="Reid I.D."/>
            <person name="Moisan M.C."/>
            <person name="Butler G."/>
            <person name="Nguyen T.T.M."/>
            <person name="Dewar K."/>
            <person name="Conant G."/>
            <person name="Drula E."/>
            <person name="Henrissat B."/>
            <person name="Hansel C."/>
            <person name="Singer S."/>
            <person name="Hutchinson M.I."/>
            <person name="de Vries R.P."/>
            <person name="Natvig D.O."/>
            <person name="Powell A.J."/>
            <person name="Tsang A."/>
            <person name="Grigoriev I.V."/>
        </authorList>
    </citation>
    <scope>NUCLEOTIDE SEQUENCE [LARGE SCALE GENOMIC DNA]</scope>
    <source>
        <strain evidence="5 6">CBS 494.80</strain>
    </source>
</reference>
<gene>
    <name evidence="5" type="ORF">VTL71DRAFT_8719</name>
</gene>
<feature type="repeat" description="ANK" evidence="3">
    <location>
        <begin position="579"/>
        <end position="611"/>
    </location>
</feature>
<feature type="repeat" description="ANK" evidence="3">
    <location>
        <begin position="1472"/>
        <end position="1504"/>
    </location>
</feature>
<name>A0ABR4CYF2_9HELO</name>
<feature type="repeat" description="ANK" evidence="3">
    <location>
        <begin position="546"/>
        <end position="573"/>
    </location>
</feature>
<feature type="region of interest" description="Disordered" evidence="4">
    <location>
        <begin position="602"/>
        <end position="663"/>
    </location>
</feature>
<evidence type="ECO:0000256" key="4">
    <source>
        <dbReference type="SAM" id="MobiDB-lite"/>
    </source>
</evidence>
<keyword evidence="2 3" id="KW-0040">ANK repeat</keyword>
<accession>A0ABR4CYF2</accession>
<evidence type="ECO:0000256" key="1">
    <source>
        <dbReference type="ARBA" id="ARBA00022737"/>
    </source>
</evidence>
<organism evidence="5 6">
    <name type="scientific">Oculimacula yallundae</name>
    <dbReference type="NCBI Taxonomy" id="86028"/>
    <lineage>
        <taxon>Eukaryota</taxon>
        <taxon>Fungi</taxon>
        <taxon>Dikarya</taxon>
        <taxon>Ascomycota</taxon>
        <taxon>Pezizomycotina</taxon>
        <taxon>Leotiomycetes</taxon>
        <taxon>Helotiales</taxon>
        <taxon>Ploettnerulaceae</taxon>
        <taxon>Oculimacula</taxon>
    </lineage>
</organism>
<feature type="region of interest" description="Disordered" evidence="4">
    <location>
        <begin position="1173"/>
        <end position="1192"/>
    </location>
</feature>
<dbReference type="PANTHER" id="PTHR24123">
    <property type="entry name" value="ANKYRIN REPEAT-CONTAINING"/>
    <property type="match status" value="1"/>
</dbReference>
<feature type="compositionally biased region" description="Acidic residues" evidence="4">
    <location>
        <begin position="1180"/>
        <end position="1192"/>
    </location>
</feature>
<dbReference type="SUPFAM" id="SSF48403">
    <property type="entry name" value="Ankyrin repeat"/>
    <property type="match status" value="3"/>
</dbReference>
<protein>
    <recommendedName>
        <fullName evidence="7">Ankyrin repeat protein</fullName>
    </recommendedName>
</protein>
<dbReference type="InterPro" id="IPR051165">
    <property type="entry name" value="Multifunctional_ANK_Repeat"/>
</dbReference>
<feature type="compositionally biased region" description="Basic and acidic residues" evidence="4">
    <location>
        <begin position="630"/>
        <end position="639"/>
    </location>
</feature>
<feature type="repeat" description="ANK" evidence="3">
    <location>
        <begin position="701"/>
        <end position="723"/>
    </location>
</feature>
<keyword evidence="1" id="KW-0677">Repeat</keyword>
<dbReference type="Proteomes" id="UP001595075">
    <property type="component" value="Unassembled WGS sequence"/>
</dbReference>